<gene>
    <name evidence="2" type="ORF">F511_27770</name>
</gene>
<sequence length="295" mass="33367">MVSMKNPLAAILDSNRFTGLNYQDWLRNLNLVLASEKLLYTIEKSPPEETPANISPEELITLNQWRLTLTRLPTHLGSPDVGIGCDPDACRIRCIVVEDSPLADMHKMSYTEHMRRSKAYTAASIITHAQSKAVKQAHIRTSIILSYNYNKEVPSNTDLTPAEQNTKLTQGPKAQKLRIGSYELYQNCPSLLTQQKALKAQDYRREMSSNTSPASRKLPKAVPNEASQQEEYSATTLTSVRDATDNLRYKDDFPLRSESHIRYDLTPKQILTYSNDVAQSPLSYLDTTPRYSKLN</sequence>
<dbReference type="EMBL" id="KV015057">
    <property type="protein sequence ID" value="KZV20901.1"/>
    <property type="molecule type" value="Genomic_DNA"/>
</dbReference>
<protein>
    <submittedName>
        <fullName evidence="2">Uncharacterized protein</fullName>
    </submittedName>
</protein>
<feature type="region of interest" description="Disordered" evidence="1">
    <location>
        <begin position="154"/>
        <end position="173"/>
    </location>
</feature>
<evidence type="ECO:0000256" key="1">
    <source>
        <dbReference type="SAM" id="MobiDB-lite"/>
    </source>
</evidence>
<dbReference type="Proteomes" id="UP000250235">
    <property type="component" value="Unassembled WGS sequence"/>
</dbReference>
<dbReference type="AlphaFoldDB" id="A0A2Z7AGL5"/>
<accession>A0A2Z7AGL5</accession>
<feature type="region of interest" description="Disordered" evidence="1">
    <location>
        <begin position="199"/>
        <end position="233"/>
    </location>
</feature>
<evidence type="ECO:0000313" key="3">
    <source>
        <dbReference type="Proteomes" id="UP000250235"/>
    </source>
</evidence>
<feature type="compositionally biased region" description="Polar residues" evidence="1">
    <location>
        <begin position="154"/>
        <end position="169"/>
    </location>
</feature>
<proteinExistence type="predicted"/>
<reference evidence="2 3" key="1">
    <citation type="journal article" date="2015" name="Proc. Natl. Acad. Sci. U.S.A.">
        <title>The resurrection genome of Boea hygrometrica: A blueprint for survival of dehydration.</title>
        <authorList>
            <person name="Xiao L."/>
            <person name="Yang G."/>
            <person name="Zhang L."/>
            <person name="Yang X."/>
            <person name="Zhao S."/>
            <person name="Ji Z."/>
            <person name="Zhou Q."/>
            <person name="Hu M."/>
            <person name="Wang Y."/>
            <person name="Chen M."/>
            <person name="Xu Y."/>
            <person name="Jin H."/>
            <person name="Xiao X."/>
            <person name="Hu G."/>
            <person name="Bao F."/>
            <person name="Hu Y."/>
            <person name="Wan P."/>
            <person name="Li L."/>
            <person name="Deng X."/>
            <person name="Kuang T."/>
            <person name="Xiang C."/>
            <person name="Zhu J.K."/>
            <person name="Oliver M.J."/>
            <person name="He Y."/>
        </authorList>
    </citation>
    <scope>NUCLEOTIDE SEQUENCE [LARGE SCALE GENOMIC DNA]</scope>
    <source>
        <strain evidence="3">cv. XS01</strain>
    </source>
</reference>
<organism evidence="2 3">
    <name type="scientific">Dorcoceras hygrometricum</name>
    <dbReference type="NCBI Taxonomy" id="472368"/>
    <lineage>
        <taxon>Eukaryota</taxon>
        <taxon>Viridiplantae</taxon>
        <taxon>Streptophyta</taxon>
        <taxon>Embryophyta</taxon>
        <taxon>Tracheophyta</taxon>
        <taxon>Spermatophyta</taxon>
        <taxon>Magnoliopsida</taxon>
        <taxon>eudicotyledons</taxon>
        <taxon>Gunneridae</taxon>
        <taxon>Pentapetalae</taxon>
        <taxon>asterids</taxon>
        <taxon>lamiids</taxon>
        <taxon>Lamiales</taxon>
        <taxon>Gesneriaceae</taxon>
        <taxon>Didymocarpoideae</taxon>
        <taxon>Trichosporeae</taxon>
        <taxon>Loxocarpinae</taxon>
        <taxon>Dorcoceras</taxon>
    </lineage>
</organism>
<evidence type="ECO:0000313" key="2">
    <source>
        <dbReference type="EMBL" id="KZV20901.1"/>
    </source>
</evidence>
<keyword evidence="3" id="KW-1185">Reference proteome</keyword>
<name>A0A2Z7AGL5_9LAMI</name>